<keyword evidence="3" id="KW-1133">Transmembrane helix</keyword>
<comment type="subcellular location">
    <subcellularLocation>
        <location evidence="1">Membrane</location>
        <topology evidence="1">Multi-pass membrane protein</topology>
    </subcellularLocation>
</comment>
<dbReference type="PANTHER" id="PTHR43229:SF6">
    <property type="entry name" value="ABC-TYPE MULTIDRUG TRANSPORT SYSTEM, PERMEASE COMPONENT"/>
    <property type="match status" value="1"/>
</dbReference>
<organism evidence="5 6">
    <name type="scientific">Corynebacterium poyangense</name>
    <dbReference type="NCBI Taxonomy" id="2684405"/>
    <lineage>
        <taxon>Bacteria</taxon>
        <taxon>Bacillati</taxon>
        <taxon>Actinomycetota</taxon>
        <taxon>Actinomycetes</taxon>
        <taxon>Mycobacteriales</taxon>
        <taxon>Corynebacteriaceae</taxon>
        <taxon>Corynebacterium</taxon>
    </lineage>
</organism>
<evidence type="ECO:0000256" key="3">
    <source>
        <dbReference type="ARBA" id="ARBA00022989"/>
    </source>
</evidence>
<dbReference type="InterPro" id="IPR051784">
    <property type="entry name" value="Nod_factor_ABC_transporter"/>
</dbReference>
<evidence type="ECO:0000313" key="6">
    <source>
        <dbReference type="Proteomes" id="UP000516320"/>
    </source>
</evidence>
<name>A0A7H0SR07_9CORY</name>
<keyword evidence="6" id="KW-1185">Reference proteome</keyword>
<proteinExistence type="predicted"/>
<sequence>MKIIYAAWRQTIGDLRPNIFGFGILGILIPVLAIVGILYVLGNDPNGEAGGVSIRAWAMISSAVGMGGFIIAQISSETYVDRISGALVRVRLLPHGPLVWTLGKSLYTVTLVFIMQFFCIILGLLFFPELHLSVVSFLVLLLLMLLILLSLAPLGFLFATFLRGTISQILILGFTTALIATAGTFFPLTLLPRWLQLLHYCFPIFWGGHLARWAVFDSAIAEPGGQFHPFLGIGIMLAWAIIGFAVVPAVIRRTFRKESLGNLQKMQAAARSYSGL</sequence>
<keyword evidence="4" id="KW-0472">Membrane</keyword>
<evidence type="ECO:0000256" key="2">
    <source>
        <dbReference type="ARBA" id="ARBA00022692"/>
    </source>
</evidence>
<accession>A0A7H0SR07</accession>
<keyword evidence="2" id="KW-0812">Transmembrane</keyword>
<dbReference type="Pfam" id="PF01061">
    <property type="entry name" value="ABC2_membrane"/>
    <property type="match status" value="1"/>
</dbReference>
<dbReference type="KEGG" id="cpoy:GP475_10325"/>
<dbReference type="GO" id="GO:0016020">
    <property type="term" value="C:membrane"/>
    <property type="evidence" value="ECO:0007669"/>
    <property type="project" value="UniProtKB-SubCell"/>
</dbReference>
<protein>
    <submittedName>
        <fullName evidence="5">ABC transporter permease</fullName>
    </submittedName>
</protein>
<dbReference type="InterPro" id="IPR013525">
    <property type="entry name" value="ABC2_TM"/>
</dbReference>
<dbReference type="GO" id="GO:0140359">
    <property type="term" value="F:ABC-type transporter activity"/>
    <property type="evidence" value="ECO:0007669"/>
    <property type="project" value="InterPro"/>
</dbReference>
<reference evidence="5 6" key="1">
    <citation type="submission" date="2019-12" db="EMBL/GenBank/DDBJ databases">
        <title>Corynebacterium sp. nov., isolated from feces of the Anser Albifrons in China.</title>
        <authorList>
            <person name="Liu Q."/>
        </authorList>
    </citation>
    <scope>NUCLEOTIDE SEQUENCE [LARGE SCALE GENOMIC DNA]</scope>
    <source>
        <strain evidence="5 6">4H37-19</strain>
    </source>
</reference>
<evidence type="ECO:0000256" key="1">
    <source>
        <dbReference type="ARBA" id="ARBA00004141"/>
    </source>
</evidence>
<dbReference type="EMBL" id="CP046884">
    <property type="protein sequence ID" value="QNQ90982.1"/>
    <property type="molecule type" value="Genomic_DNA"/>
</dbReference>
<dbReference type="PANTHER" id="PTHR43229">
    <property type="entry name" value="NODULATION PROTEIN J"/>
    <property type="match status" value="1"/>
</dbReference>
<evidence type="ECO:0000313" key="5">
    <source>
        <dbReference type="EMBL" id="QNQ90982.1"/>
    </source>
</evidence>
<dbReference type="Proteomes" id="UP000516320">
    <property type="component" value="Chromosome"/>
</dbReference>
<dbReference type="RefSeq" id="WP_187974291.1">
    <property type="nucleotide sequence ID" value="NZ_CP046884.1"/>
</dbReference>
<dbReference type="AlphaFoldDB" id="A0A7H0SR07"/>
<evidence type="ECO:0000256" key="4">
    <source>
        <dbReference type="ARBA" id="ARBA00023136"/>
    </source>
</evidence>
<gene>
    <name evidence="5" type="ORF">GP475_10325</name>
</gene>